<dbReference type="Gene3D" id="3.40.50.300">
    <property type="entry name" value="P-loop containing nucleotide triphosphate hydrolases"/>
    <property type="match status" value="1"/>
</dbReference>
<dbReference type="SUPFAM" id="SSF52540">
    <property type="entry name" value="P-loop containing nucleoside triphosphate hydrolases"/>
    <property type="match status" value="1"/>
</dbReference>
<gene>
    <name evidence="1" type="ORF">ERS852502_02576</name>
</gene>
<name>A0A174ZXU7_9FIRM</name>
<organism evidence="1 2">
    <name type="scientific">[Ruminococcus] torques</name>
    <dbReference type="NCBI Taxonomy" id="33039"/>
    <lineage>
        <taxon>Bacteria</taxon>
        <taxon>Bacillati</taxon>
        <taxon>Bacillota</taxon>
        <taxon>Clostridia</taxon>
        <taxon>Lachnospirales</taxon>
        <taxon>Lachnospiraceae</taxon>
        <taxon>Mediterraneibacter</taxon>
    </lineage>
</organism>
<dbReference type="AlphaFoldDB" id="A0A174ZXU7"/>
<evidence type="ECO:0000313" key="1">
    <source>
        <dbReference type="EMBL" id="CUQ92203.1"/>
    </source>
</evidence>
<proteinExistence type="predicted"/>
<dbReference type="Pfam" id="PF13481">
    <property type="entry name" value="AAA_25"/>
    <property type="match status" value="1"/>
</dbReference>
<dbReference type="Proteomes" id="UP000078383">
    <property type="component" value="Unassembled WGS sequence"/>
</dbReference>
<dbReference type="EMBL" id="CZBX01000014">
    <property type="protein sequence ID" value="CUQ92203.1"/>
    <property type="molecule type" value="Genomic_DNA"/>
</dbReference>
<reference evidence="1 2" key="1">
    <citation type="submission" date="2015-09" db="EMBL/GenBank/DDBJ databases">
        <authorList>
            <consortium name="Pathogen Informatics"/>
        </authorList>
    </citation>
    <scope>NUCLEOTIDE SEQUENCE [LARGE SCALE GENOMIC DNA]</scope>
    <source>
        <strain evidence="1 2">2789STDY5834889</strain>
    </source>
</reference>
<accession>A0A174ZXU7</accession>
<protein>
    <submittedName>
        <fullName evidence="1">DNA repair protein RadA</fullName>
    </submittedName>
</protein>
<sequence>MMKQNENEMNFSVPLEIIKASEIEPKEVKWLWYPYIPFGKVTLLQGDPGDGKSKLMLSIAALLSKGEPLPFTETEENEPMTIIYQTTEDDADDTVVPRFNSAGGDGENLIFIKEDEKTLSFGDNRIREAIKKYNAKLLILDPLSSYIGENCSMNNANETRAEFNHLIAVAKDMGCAIVIIAHMNKMKDNNPLYRTNGSIDIAGAARSILAITHTPNKEAPAERYLVQVKSNLAPTGSAILFEVAEKGVDFISEMEMTAEEAFLSLAPQMGRPNEKEMKAKSFLVEMLQGGEMLSSDCEEKLEAAGFKKSTIKKAKKNAGVISRKKGFLWYWSLPMGDIPRE</sequence>
<dbReference type="PRINTS" id="PR01874">
    <property type="entry name" value="DNAREPAIRADA"/>
</dbReference>
<dbReference type="RefSeq" id="WP_055173304.1">
    <property type="nucleotide sequence ID" value="NZ_CZBX01000014.1"/>
</dbReference>
<evidence type="ECO:0000313" key="2">
    <source>
        <dbReference type="Proteomes" id="UP000078383"/>
    </source>
</evidence>
<dbReference type="InterPro" id="IPR027417">
    <property type="entry name" value="P-loop_NTPase"/>
</dbReference>